<dbReference type="EMBL" id="JAMRYM010000049">
    <property type="protein sequence ID" value="MCM6763114.1"/>
    <property type="molecule type" value="Genomic_DNA"/>
</dbReference>
<evidence type="ECO:0000259" key="7">
    <source>
        <dbReference type="PROSITE" id="PS50975"/>
    </source>
</evidence>
<dbReference type="GO" id="GO:0008168">
    <property type="term" value="F:methyltransferase activity"/>
    <property type="evidence" value="ECO:0007669"/>
    <property type="project" value="UniProtKB-KW"/>
</dbReference>
<dbReference type="GO" id="GO:0005524">
    <property type="term" value="F:ATP binding"/>
    <property type="evidence" value="ECO:0007669"/>
    <property type="project" value="UniProtKB-UniRule"/>
</dbReference>
<dbReference type="PIRSF" id="PIRSF005917">
    <property type="entry name" value="MTase_YraL"/>
    <property type="match status" value="1"/>
</dbReference>
<dbReference type="PROSITE" id="PS01296">
    <property type="entry name" value="RSMI"/>
    <property type="match status" value="1"/>
</dbReference>
<evidence type="ECO:0000256" key="1">
    <source>
        <dbReference type="ARBA" id="ARBA00022490"/>
    </source>
</evidence>
<dbReference type="InterPro" id="IPR053910">
    <property type="entry name" value="RsmI_HTH"/>
</dbReference>
<dbReference type="HAMAP" id="MF_01877">
    <property type="entry name" value="16SrRNA_methyltr_I"/>
    <property type="match status" value="1"/>
</dbReference>
<dbReference type="AlphaFoldDB" id="A0A9X2E2R6"/>
<keyword evidence="1" id="KW-0963">Cytoplasm</keyword>
<evidence type="ECO:0000256" key="5">
    <source>
        <dbReference type="ARBA" id="ARBA00022691"/>
    </source>
</evidence>
<dbReference type="RefSeq" id="WP_251946011.1">
    <property type="nucleotide sequence ID" value="NZ_JAMRYM010000049.1"/>
</dbReference>
<dbReference type="InterPro" id="IPR008189">
    <property type="entry name" value="rRNA_ssu_MeTfrase_I"/>
</dbReference>
<reference evidence="8" key="1">
    <citation type="submission" date="2022-06" db="EMBL/GenBank/DDBJ databases">
        <title>Whole genome shotgun sequencing (WGS) of Rathayibacter sp. ZW T2_19, isolated from stored onions (Allium cepa).</title>
        <authorList>
            <person name="Stoll D.A."/>
            <person name="Huch M."/>
        </authorList>
    </citation>
    <scope>NUCLEOTIDE SEQUENCE</scope>
    <source>
        <strain evidence="8">ZW T2_19</strain>
    </source>
</reference>
<dbReference type="PANTHER" id="PTHR46111:SF1">
    <property type="entry name" value="RIBOSOMAL RNA SMALL SUBUNIT METHYLTRANSFERASE I"/>
    <property type="match status" value="1"/>
</dbReference>
<accession>A0A9X2E2R6</accession>
<evidence type="ECO:0000256" key="4">
    <source>
        <dbReference type="ARBA" id="ARBA00022679"/>
    </source>
</evidence>
<evidence type="ECO:0000313" key="8">
    <source>
        <dbReference type="EMBL" id="MCM6763114.1"/>
    </source>
</evidence>
<dbReference type="PROSITE" id="PS50975">
    <property type="entry name" value="ATP_GRASP"/>
    <property type="match status" value="1"/>
</dbReference>
<feature type="domain" description="ATP-grasp" evidence="7">
    <location>
        <begin position="38"/>
        <end position="269"/>
    </location>
</feature>
<organism evidence="8 9">
    <name type="scientific">Rathayibacter rubneri</name>
    <dbReference type="NCBI Taxonomy" id="2950106"/>
    <lineage>
        <taxon>Bacteria</taxon>
        <taxon>Bacillati</taxon>
        <taxon>Actinomycetota</taxon>
        <taxon>Actinomycetes</taxon>
        <taxon>Micrococcales</taxon>
        <taxon>Microbacteriaceae</taxon>
        <taxon>Rathayibacter</taxon>
    </lineage>
</organism>
<dbReference type="InterPro" id="IPR014777">
    <property type="entry name" value="4pyrrole_Mease_sub1"/>
</dbReference>
<evidence type="ECO:0000256" key="6">
    <source>
        <dbReference type="PROSITE-ProRule" id="PRU00409"/>
    </source>
</evidence>
<gene>
    <name evidence="8" type="primary">rsmI</name>
    <name evidence="8" type="ORF">NB037_11865</name>
</gene>
<dbReference type="Pfam" id="PF00590">
    <property type="entry name" value="TP_methylase"/>
    <property type="match status" value="1"/>
</dbReference>
<dbReference type="GO" id="GO:0046872">
    <property type="term" value="F:metal ion binding"/>
    <property type="evidence" value="ECO:0007669"/>
    <property type="project" value="InterPro"/>
</dbReference>
<dbReference type="InterPro" id="IPR011761">
    <property type="entry name" value="ATP-grasp"/>
</dbReference>
<keyword evidence="2" id="KW-0698">rRNA processing</keyword>
<dbReference type="Proteomes" id="UP001155240">
    <property type="component" value="Unassembled WGS sequence"/>
</dbReference>
<dbReference type="Pfam" id="PF23016">
    <property type="entry name" value="RsmI_C"/>
    <property type="match status" value="1"/>
</dbReference>
<dbReference type="GO" id="GO:0032259">
    <property type="term" value="P:methylation"/>
    <property type="evidence" value="ECO:0007669"/>
    <property type="project" value="UniProtKB-KW"/>
</dbReference>
<keyword evidence="6" id="KW-0067">ATP-binding</keyword>
<dbReference type="InterPro" id="IPR035996">
    <property type="entry name" value="4pyrrol_Methylase_sf"/>
</dbReference>
<keyword evidence="6" id="KW-0547">Nucleotide-binding</keyword>
<dbReference type="Gene3D" id="3.40.1010.10">
    <property type="entry name" value="Cobalt-precorrin-4 Transmethylase, Domain 1"/>
    <property type="match status" value="1"/>
</dbReference>
<dbReference type="PANTHER" id="PTHR46111">
    <property type="entry name" value="RIBOSOMAL RNA SMALL SUBUNIT METHYLTRANSFERASE I"/>
    <property type="match status" value="1"/>
</dbReference>
<dbReference type="InterPro" id="IPR000878">
    <property type="entry name" value="4pyrrol_Mease"/>
</dbReference>
<dbReference type="EC" id="2.1.1.198" evidence="8"/>
<comment type="caution">
    <text evidence="8">The sequence shown here is derived from an EMBL/GenBank/DDBJ whole genome shotgun (WGS) entry which is preliminary data.</text>
</comment>
<keyword evidence="4 8" id="KW-0808">Transferase</keyword>
<protein>
    <submittedName>
        <fullName evidence="8">16S rRNA (Cytidine(1402)-2'-O)-methyltransferase</fullName>
        <ecNumber evidence="8">2.1.1.198</ecNumber>
    </submittedName>
</protein>
<dbReference type="InterPro" id="IPR014776">
    <property type="entry name" value="4pyrrole_Mease_sub2"/>
</dbReference>
<dbReference type="Gene3D" id="3.30.950.10">
    <property type="entry name" value="Methyltransferase, Cobalt-precorrin-4 Transmethylase, Domain 2"/>
    <property type="match status" value="1"/>
</dbReference>
<feature type="non-terminal residue" evidence="8">
    <location>
        <position position="277"/>
    </location>
</feature>
<dbReference type="CDD" id="cd11648">
    <property type="entry name" value="RsmI"/>
    <property type="match status" value="1"/>
</dbReference>
<name>A0A9X2E2R6_9MICO</name>
<keyword evidence="9" id="KW-1185">Reference proteome</keyword>
<proteinExistence type="inferred from homology"/>
<dbReference type="SUPFAM" id="SSF53790">
    <property type="entry name" value="Tetrapyrrole methylase"/>
    <property type="match status" value="1"/>
</dbReference>
<evidence type="ECO:0000313" key="9">
    <source>
        <dbReference type="Proteomes" id="UP001155240"/>
    </source>
</evidence>
<dbReference type="FunFam" id="3.30.950.10:FF:000002">
    <property type="entry name" value="Ribosomal RNA small subunit methyltransferase I"/>
    <property type="match status" value="1"/>
</dbReference>
<dbReference type="GO" id="GO:0006364">
    <property type="term" value="P:rRNA processing"/>
    <property type="evidence" value="ECO:0007669"/>
    <property type="project" value="UniProtKB-KW"/>
</dbReference>
<dbReference type="InterPro" id="IPR018063">
    <property type="entry name" value="SAM_MeTrfase_RsmI_CS"/>
</dbReference>
<dbReference type="NCBIfam" id="TIGR00096">
    <property type="entry name" value="16S rRNA (cytidine(1402)-2'-O)-methyltransferase"/>
    <property type="match status" value="1"/>
</dbReference>
<sequence>MIILAGTPIGNLGDASRRLVEALSTAKHVAAEDTRVTIQLLRALGIENRPTLYALHDHNERQRAAELVELAREEDLLVLSDAGMPTVSDPGYHLVETAVAAGVAVTALPGPSAVLMALAVSGLPTDRFSFEGFLPRKHGERVSTFRALVDERRTMVFFESPHRIGDALADLVEAMGPERRVVVCRELTKMFEEVRRGTAAELAEWAAGGLRGEICLVVQGAPEREASQEDALADVLARVAAGARLKEASAEVAERTGLSRRELYEAALASRSGAPCT</sequence>
<evidence type="ECO:0000256" key="2">
    <source>
        <dbReference type="ARBA" id="ARBA00022552"/>
    </source>
</evidence>
<keyword evidence="5" id="KW-0949">S-adenosyl-L-methionine</keyword>
<keyword evidence="3 8" id="KW-0489">Methyltransferase</keyword>
<evidence type="ECO:0000256" key="3">
    <source>
        <dbReference type="ARBA" id="ARBA00022603"/>
    </source>
</evidence>